<protein>
    <submittedName>
        <fullName evidence="7">Cobalt transporter</fullName>
    </submittedName>
</protein>
<accession>A0A0H0XT78</accession>
<feature type="region of interest" description="Disordered" evidence="5">
    <location>
        <begin position="1"/>
        <end position="30"/>
    </location>
</feature>
<feature type="compositionally biased region" description="Low complexity" evidence="5">
    <location>
        <begin position="9"/>
        <end position="21"/>
    </location>
</feature>
<feature type="domain" description="CBS" evidence="6">
    <location>
        <begin position="95"/>
        <end position="154"/>
    </location>
</feature>
<dbReference type="PATRIC" id="fig|874156.12.peg.1415"/>
<dbReference type="InterPro" id="IPR036318">
    <property type="entry name" value="FAD-bd_PCMH-like_sf"/>
</dbReference>
<dbReference type="InterPro" id="IPR044751">
    <property type="entry name" value="Ion_transp-like_CBS"/>
</dbReference>
<evidence type="ECO:0000256" key="4">
    <source>
        <dbReference type="PROSITE-ProRule" id="PRU00703"/>
    </source>
</evidence>
<dbReference type="STRING" id="874156.GCA_001021555_01945"/>
<dbReference type="InterPro" id="IPR016169">
    <property type="entry name" value="FAD-bd_PCMH_sub2"/>
</dbReference>
<dbReference type="InterPro" id="IPR005170">
    <property type="entry name" value="Transptr-assoc_dom"/>
</dbReference>
<evidence type="ECO:0000256" key="1">
    <source>
        <dbReference type="ARBA" id="ARBA00006446"/>
    </source>
</evidence>
<dbReference type="PANTHER" id="PTHR22777:SF27">
    <property type="entry name" value="MAGNESIUM AND COBALT EFFLUX PROTEIN CORC"/>
    <property type="match status" value="1"/>
</dbReference>
<evidence type="ECO:0000259" key="6">
    <source>
        <dbReference type="PROSITE" id="PS51371"/>
    </source>
</evidence>
<keyword evidence="8" id="KW-1185">Reference proteome</keyword>
<dbReference type="SUPFAM" id="SSF56176">
    <property type="entry name" value="FAD-binding/transporter-associated domain-like"/>
    <property type="match status" value="1"/>
</dbReference>
<dbReference type="SMART" id="SM01091">
    <property type="entry name" value="CorC_HlyC"/>
    <property type="match status" value="1"/>
</dbReference>
<evidence type="ECO:0000256" key="5">
    <source>
        <dbReference type="SAM" id="MobiDB-lite"/>
    </source>
</evidence>
<gene>
    <name evidence="7" type="ORF">AAV99_06875</name>
</gene>
<dbReference type="PROSITE" id="PS51371">
    <property type="entry name" value="CBS"/>
    <property type="match status" value="2"/>
</dbReference>
<dbReference type="Pfam" id="PF00571">
    <property type="entry name" value="CBS"/>
    <property type="match status" value="2"/>
</dbReference>
<dbReference type="Gene3D" id="3.30.465.10">
    <property type="match status" value="1"/>
</dbReference>
<evidence type="ECO:0000313" key="8">
    <source>
        <dbReference type="Proteomes" id="UP000053455"/>
    </source>
</evidence>
<proteinExistence type="inferred from homology"/>
<dbReference type="Gene3D" id="3.10.580.10">
    <property type="entry name" value="CBS-domain"/>
    <property type="match status" value="1"/>
</dbReference>
<dbReference type="Pfam" id="PF03471">
    <property type="entry name" value="CorC_HlyC"/>
    <property type="match status" value="1"/>
</dbReference>
<feature type="domain" description="CBS" evidence="6">
    <location>
        <begin position="161"/>
        <end position="221"/>
    </location>
</feature>
<evidence type="ECO:0000256" key="2">
    <source>
        <dbReference type="ARBA" id="ARBA00022737"/>
    </source>
</evidence>
<evidence type="ECO:0000313" key="7">
    <source>
        <dbReference type="EMBL" id="KLI63490.1"/>
    </source>
</evidence>
<dbReference type="Proteomes" id="UP000053455">
    <property type="component" value="Unassembled WGS sequence"/>
</dbReference>
<keyword evidence="2" id="KW-0677">Repeat</keyword>
<dbReference type="OrthoDB" id="9797674at2"/>
<dbReference type="SUPFAM" id="SSF54631">
    <property type="entry name" value="CBS-domain pair"/>
    <property type="match status" value="1"/>
</dbReference>
<organism evidence="7 8">
    <name type="scientific">Aurantiacibacter marinus</name>
    <dbReference type="NCBI Taxonomy" id="874156"/>
    <lineage>
        <taxon>Bacteria</taxon>
        <taxon>Pseudomonadati</taxon>
        <taxon>Pseudomonadota</taxon>
        <taxon>Alphaproteobacteria</taxon>
        <taxon>Sphingomonadales</taxon>
        <taxon>Erythrobacteraceae</taxon>
        <taxon>Aurantiacibacter</taxon>
    </lineage>
</organism>
<dbReference type="AlphaFoldDB" id="A0A0H0XT78"/>
<dbReference type="InterPro" id="IPR046342">
    <property type="entry name" value="CBS_dom_sf"/>
</dbReference>
<dbReference type="InterPro" id="IPR000644">
    <property type="entry name" value="CBS_dom"/>
</dbReference>
<dbReference type="GO" id="GO:0005886">
    <property type="term" value="C:plasma membrane"/>
    <property type="evidence" value="ECO:0007669"/>
    <property type="project" value="TreeGrafter"/>
</dbReference>
<dbReference type="CDD" id="cd04590">
    <property type="entry name" value="CBS_pair_CorC_HlyC_assoc"/>
    <property type="match status" value="1"/>
</dbReference>
<sequence>MPDSEKPGDSQSGDADSSSQSGNGGGLWNAIRGLFDDADADTSLRAQLEEAIDEHEDEASRNGGDVPSKGDLSQVELTMLRKVLHFSEHDADDVAIPRGEIIAVDVNVPWAEMVATFAEHGISRMPVYRDQLDDVIGMMHIKDVFAYLASGEDPPEEWSTLMRQPLYVPQARGALDVLADMRQRRTHLAIVVDEFSGTDGIITIEDLVEEIVGEIEDEHDEAPIEQLVEISEGIWDADARAELDDVAEKVGDPQLAEIEEAVDTLGGLAFVLAEGVPQPGTVLQHPSGWTLEVTAGDETHVTRMRLHRPVPQSGEDGEDG</sequence>
<dbReference type="FunFam" id="3.10.580.10:FF:000002">
    <property type="entry name" value="Magnesium/cobalt efflux protein CorC"/>
    <property type="match status" value="1"/>
</dbReference>
<dbReference type="EMBL" id="LBHU01000002">
    <property type="protein sequence ID" value="KLI63490.1"/>
    <property type="molecule type" value="Genomic_DNA"/>
</dbReference>
<name>A0A0H0XT78_9SPHN</name>
<keyword evidence="3 4" id="KW-0129">CBS domain</keyword>
<reference evidence="7 8" key="1">
    <citation type="submission" date="2015-04" db="EMBL/GenBank/DDBJ databases">
        <title>The draft genome sequence of Erythrobacter marinus HWDM-33.</title>
        <authorList>
            <person name="Zhuang L."/>
            <person name="Liu Y."/>
            <person name="Shao Z."/>
        </authorList>
    </citation>
    <scope>NUCLEOTIDE SEQUENCE [LARGE SCALE GENOMIC DNA]</scope>
    <source>
        <strain evidence="7 8">HWDM-33</strain>
    </source>
</reference>
<comment type="similarity">
    <text evidence="1">Belongs to the UPF0053 family. Hemolysin C subfamily.</text>
</comment>
<feature type="region of interest" description="Disordered" evidence="5">
    <location>
        <begin position="52"/>
        <end position="72"/>
    </location>
</feature>
<evidence type="ECO:0000256" key="3">
    <source>
        <dbReference type="ARBA" id="ARBA00023122"/>
    </source>
</evidence>
<dbReference type="RefSeq" id="WP_047093304.1">
    <property type="nucleotide sequence ID" value="NZ_LBHU01000002.1"/>
</dbReference>
<comment type="caution">
    <text evidence="7">The sequence shown here is derived from an EMBL/GenBank/DDBJ whole genome shotgun (WGS) entry which is preliminary data.</text>
</comment>
<dbReference type="PANTHER" id="PTHR22777">
    <property type="entry name" value="HEMOLYSIN-RELATED"/>
    <property type="match status" value="1"/>
</dbReference>
<dbReference type="GO" id="GO:0050660">
    <property type="term" value="F:flavin adenine dinucleotide binding"/>
    <property type="evidence" value="ECO:0007669"/>
    <property type="project" value="InterPro"/>
</dbReference>